<dbReference type="Proteomes" id="UP000033500">
    <property type="component" value="Unassembled WGS sequence"/>
</dbReference>
<dbReference type="AlphaFoldDB" id="A0A0F4SPC1"/>
<proteinExistence type="predicted"/>
<organism evidence="2">
    <name type="scientific">Pseudomonas fluorescens</name>
    <dbReference type="NCBI Taxonomy" id="294"/>
    <lineage>
        <taxon>Bacteria</taxon>
        <taxon>Pseudomonadati</taxon>
        <taxon>Pseudomonadota</taxon>
        <taxon>Gammaproteobacteria</taxon>
        <taxon>Pseudomonadales</taxon>
        <taxon>Pseudomonadaceae</taxon>
        <taxon>Pseudomonas</taxon>
    </lineage>
</organism>
<evidence type="ECO:0000313" key="2">
    <source>
        <dbReference type="EMBL" id="KJZ33764.1"/>
    </source>
</evidence>
<feature type="region of interest" description="Disordered" evidence="1">
    <location>
        <begin position="93"/>
        <end position="124"/>
    </location>
</feature>
<dbReference type="EMBL" id="LACD01000047">
    <property type="protein sequence ID" value="KJZ33764.1"/>
    <property type="molecule type" value="Genomic_DNA"/>
</dbReference>
<protein>
    <submittedName>
        <fullName evidence="2">Uncharacterized protein</fullName>
    </submittedName>
</protein>
<accession>A0A0F4SPC1</accession>
<sequence>MIDELMTTAVCWDMKANVSVEFAHTAEYFFYFCPDLICLERVVPVVRKNYFFRAPQAHAPGCHYEKKRVEASSVPGVPKQRESLLPPSIIPSHLGKISPPRQRKLPSKSEMRSLSEQIKTEPPLHPGTLQEVIDSWLAMSTAVRSEHPLVINGRTLDYFTAFSAFNSAKDDPSLLVNRQTIAFGMATVSHFINDFYITSRCKFLVGEQYLPIKIRVRPGDPDFDSLADKQNVLLFIYGNIALHSAERKWVEMQRPDAYSGFVISHVV</sequence>
<dbReference type="PATRIC" id="fig|294.131.peg.5271"/>
<reference evidence="2" key="1">
    <citation type="submission" date="2015-03" db="EMBL/GenBank/DDBJ databases">
        <title>Comparative genomics of Pseudomonas insights into diversity of traits involved in vanlence and defense.</title>
        <authorList>
            <person name="Qin Y."/>
        </authorList>
    </citation>
    <scope>NUCLEOTIDE SEQUENCE [LARGE SCALE GENOMIC DNA]</scope>
    <source>
        <strain evidence="2">C3</strain>
    </source>
</reference>
<name>A0A0F4SPC1_PSEFL</name>
<gene>
    <name evidence="2" type="ORF">VC34_29505</name>
</gene>
<evidence type="ECO:0000256" key="1">
    <source>
        <dbReference type="SAM" id="MobiDB-lite"/>
    </source>
</evidence>
<comment type="caution">
    <text evidence="2">The sequence shown here is derived from an EMBL/GenBank/DDBJ whole genome shotgun (WGS) entry which is preliminary data.</text>
</comment>
<dbReference type="RefSeq" id="WP_046049753.1">
    <property type="nucleotide sequence ID" value="NZ_LACD01000047.1"/>
</dbReference>